<reference evidence="5 6" key="1">
    <citation type="submission" date="2019-04" db="EMBL/GenBank/DDBJ databases">
        <title>Microbes associate with the intestines of laboratory mice.</title>
        <authorList>
            <person name="Navarre W."/>
            <person name="Wong E."/>
            <person name="Huang K.C."/>
            <person name="Tropini C."/>
            <person name="Ng K."/>
            <person name="Yu B."/>
        </authorList>
    </citation>
    <scope>NUCLEOTIDE SEQUENCE [LARGE SCALE GENOMIC DNA]</scope>
    <source>
        <strain evidence="5 6">NM80_B27</strain>
    </source>
</reference>
<dbReference type="InterPro" id="IPR028098">
    <property type="entry name" value="Glyco_trans_4-like_N"/>
</dbReference>
<evidence type="ECO:0000313" key="6">
    <source>
        <dbReference type="Proteomes" id="UP000308978"/>
    </source>
</evidence>
<accession>A0A4S4G3S3</accession>
<dbReference type="PANTHER" id="PTHR45947">
    <property type="entry name" value="SULFOQUINOVOSYL TRANSFERASE SQD2"/>
    <property type="match status" value="1"/>
</dbReference>
<dbReference type="CDD" id="cd03801">
    <property type="entry name" value="GT4_PimA-like"/>
    <property type="match status" value="1"/>
</dbReference>
<dbReference type="Pfam" id="PF13439">
    <property type="entry name" value="Glyco_transf_4"/>
    <property type="match status" value="1"/>
</dbReference>
<dbReference type="SUPFAM" id="SSF53756">
    <property type="entry name" value="UDP-Glycosyltransferase/glycogen phosphorylase"/>
    <property type="match status" value="1"/>
</dbReference>
<evidence type="ECO:0000313" key="5">
    <source>
        <dbReference type="EMBL" id="THG37205.1"/>
    </source>
</evidence>
<protein>
    <submittedName>
        <fullName evidence="5">Glycosyltransferase family 4 protein</fullName>
    </submittedName>
</protein>
<sequence>MAESFCLFSALYKPSVGGVEKYTENLAAALVAQGHRVVVITEDVFGRPTHEVDDNGVELVRLPARSALGGRYPLPVKRNERRRLIERFAGFADYVVVNTRFYPLSLQGLNFASSHGIRPILIEHGSAHLTLGSPLLDPAVEVAEHIMARKTRAYQPAYYGVSEEATRWLSHFGIQGTGVLPNAIDADAFLAQASPRPWRSELGIEPDDFLVVFTGRLIPEKGIAHLVEAATQLTDNAHVKFAVAGSGPLEDQVRRKLPDNMQLVGSLNTPDVASLLQASDAFCLPTRSEGFSTSLLEAAAAGTAPIIPRVGGVAELMPDEQYGMMLPSTSAAAIAHAITELEGHRDRARAMGAAIAQRVRSCYSWKATAEAVTAACKRAQTEA</sequence>
<feature type="domain" description="Glycosyl transferase family 1" evidence="3">
    <location>
        <begin position="198"/>
        <end position="355"/>
    </location>
</feature>
<dbReference type="Pfam" id="PF00534">
    <property type="entry name" value="Glycos_transf_1"/>
    <property type="match status" value="1"/>
</dbReference>
<keyword evidence="2 5" id="KW-0808">Transferase</keyword>
<dbReference type="InterPro" id="IPR001296">
    <property type="entry name" value="Glyco_trans_1"/>
</dbReference>
<organism evidence="5 6">
    <name type="scientific">Adlercreutzia caecimuris</name>
    <dbReference type="NCBI Taxonomy" id="671266"/>
    <lineage>
        <taxon>Bacteria</taxon>
        <taxon>Bacillati</taxon>
        <taxon>Actinomycetota</taxon>
        <taxon>Coriobacteriia</taxon>
        <taxon>Eggerthellales</taxon>
        <taxon>Eggerthellaceae</taxon>
        <taxon>Adlercreutzia</taxon>
    </lineage>
</organism>
<dbReference type="Gene3D" id="3.40.50.2000">
    <property type="entry name" value="Glycogen Phosphorylase B"/>
    <property type="match status" value="2"/>
</dbReference>
<dbReference type="AlphaFoldDB" id="A0A4S4G3S3"/>
<comment type="caution">
    <text evidence="5">The sequence shown here is derived from an EMBL/GenBank/DDBJ whole genome shotgun (WGS) entry which is preliminary data.</text>
</comment>
<dbReference type="GO" id="GO:1901137">
    <property type="term" value="P:carbohydrate derivative biosynthetic process"/>
    <property type="evidence" value="ECO:0007669"/>
    <property type="project" value="UniProtKB-ARBA"/>
</dbReference>
<evidence type="ECO:0000256" key="2">
    <source>
        <dbReference type="ARBA" id="ARBA00022679"/>
    </source>
</evidence>
<keyword evidence="1" id="KW-0328">Glycosyltransferase</keyword>
<feature type="domain" description="Glycosyltransferase subfamily 4-like N-terminal" evidence="4">
    <location>
        <begin position="16"/>
        <end position="187"/>
    </location>
</feature>
<dbReference type="GO" id="GO:0016758">
    <property type="term" value="F:hexosyltransferase activity"/>
    <property type="evidence" value="ECO:0007669"/>
    <property type="project" value="TreeGrafter"/>
</dbReference>
<dbReference type="RefSeq" id="WP_136434569.1">
    <property type="nucleotide sequence ID" value="NZ_SSTJ01000007.1"/>
</dbReference>
<evidence type="ECO:0000259" key="4">
    <source>
        <dbReference type="Pfam" id="PF13439"/>
    </source>
</evidence>
<dbReference type="PANTHER" id="PTHR45947:SF3">
    <property type="entry name" value="SULFOQUINOVOSYL TRANSFERASE SQD2"/>
    <property type="match status" value="1"/>
</dbReference>
<evidence type="ECO:0000259" key="3">
    <source>
        <dbReference type="Pfam" id="PF00534"/>
    </source>
</evidence>
<proteinExistence type="predicted"/>
<gene>
    <name evidence="5" type="ORF">E5986_07055</name>
</gene>
<dbReference type="InterPro" id="IPR050194">
    <property type="entry name" value="Glycosyltransferase_grp1"/>
</dbReference>
<name>A0A4S4G3S3_9ACTN</name>
<dbReference type="EMBL" id="SSTJ01000007">
    <property type="protein sequence ID" value="THG37205.1"/>
    <property type="molecule type" value="Genomic_DNA"/>
</dbReference>
<evidence type="ECO:0000256" key="1">
    <source>
        <dbReference type="ARBA" id="ARBA00022676"/>
    </source>
</evidence>
<dbReference type="Proteomes" id="UP000308978">
    <property type="component" value="Unassembled WGS sequence"/>
</dbReference>